<dbReference type="GO" id="GO:0005871">
    <property type="term" value="C:kinesin complex"/>
    <property type="evidence" value="ECO:0007669"/>
    <property type="project" value="InterPro"/>
</dbReference>
<accession>W4L3T0</accession>
<feature type="non-terminal residue" evidence="11">
    <location>
        <position position="1"/>
    </location>
</feature>
<dbReference type="InterPro" id="IPR019734">
    <property type="entry name" value="TPR_rpt"/>
</dbReference>
<feature type="compositionally biased region" description="Basic and acidic residues" evidence="10">
    <location>
        <begin position="103"/>
        <end position="116"/>
    </location>
</feature>
<feature type="region of interest" description="Disordered" evidence="10">
    <location>
        <begin position="95"/>
        <end position="116"/>
    </location>
</feature>
<comment type="subcellular location">
    <subcellularLocation>
        <location evidence="1">Cytoplasm</location>
        <location evidence="1">Cytoskeleton</location>
    </subcellularLocation>
</comment>
<dbReference type="InterPro" id="IPR011990">
    <property type="entry name" value="TPR-like_helical_dom_sf"/>
</dbReference>
<keyword evidence="7" id="KW-0175">Coiled coil</keyword>
<evidence type="ECO:0000256" key="10">
    <source>
        <dbReference type="SAM" id="MobiDB-lite"/>
    </source>
</evidence>
<dbReference type="SMART" id="SM00028">
    <property type="entry name" value="TPR"/>
    <property type="match status" value="2"/>
</dbReference>
<evidence type="ECO:0000313" key="12">
    <source>
        <dbReference type="Proteomes" id="UP000019141"/>
    </source>
</evidence>
<comment type="caution">
    <text evidence="11">The sequence shown here is derived from an EMBL/GenBank/DDBJ whole genome shotgun (WGS) entry which is preliminary data.</text>
</comment>
<dbReference type="GO" id="GO:0007018">
    <property type="term" value="P:microtubule-based movement"/>
    <property type="evidence" value="ECO:0007669"/>
    <property type="project" value="TreeGrafter"/>
</dbReference>
<evidence type="ECO:0000256" key="6">
    <source>
        <dbReference type="ARBA" id="ARBA00022803"/>
    </source>
</evidence>
<evidence type="ECO:0000256" key="1">
    <source>
        <dbReference type="ARBA" id="ARBA00004245"/>
    </source>
</evidence>
<dbReference type="Gene3D" id="1.25.40.10">
    <property type="entry name" value="Tetratricopeptide repeat domain"/>
    <property type="match status" value="1"/>
</dbReference>
<keyword evidence="8" id="KW-0505">Motor protein</keyword>
<evidence type="ECO:0000256" key="7">
    <source>
        <dbReference type="ARBA" id="ARBA00023054"/>
    </source>
</evidence>
<keyword evidence="12" id="KW-1185">Reference proteome</keyword>
<dbReference type="AlphaFoldDB" id="W4L3T0"/>
<dbReference type="PANTHER" id="PTHR45783">
    <property type="entry name" value="KINESIN LIGHT CHAIN"/>
    <property type="match status" value="1"/>
</dbReference>
<dbReference type="EMBL" id="AZHW01001396">
    <property type="protein sequence ID" value="ETW92707.1"/>
    <property type="molecule type" value="Genomic_DNA"/>
</dbReference>
<evidence type="ECO:0000313" key="11">
    <source>
        <dbReference type="EMBL" id="ETW92707.1"/>
    </source>
</evidence>
<evidence type="ECO:0000256" key="4">
    <source>
        <dbReference type="ARBA" id="ARBA00022701"/>
    </source>
</evidence>
<dbReference type="GO" id="GO:0019894">
    <property type="term" value="F:kinesin binding"/>
    <property type="evidence" value="ECO:0007669"/>
    <property type="project" value="TreeGrafter"/>
</dbReference>
<organism evidence="11 12">
    <name type="scientific">Entotheonella factor</name>
    <dbReference type="NCBI Taxonomy" id="1429438"/>
    <lineage>
        <taxon>Bacteria</taxon>
        <taxon>Pseudomonadati</taxon>
        <taxon>Nitrospinota/Tectimicrobiota group</taxon>
        <taxon>Candidatus Tectimicrobiota</taxon>
        <taxon>Candidatus Entotheonellia</taxon>
        <taxon>Candidatus Entotheonellales</taxon>
        <taxon>Candidatus Entotheonellaceae</taxon>
        <taxon>Candidatus Entotheonella</taxon>
    </lineage>
</organism>
<dbReference type="HOGENOM" id="CLU_2089780_0_0_7"/>
<dbReference type="GO" id="GO:0005737">
    <property type="term" value="C:cytoplasm"/>
    <property type="evidence" value="ECO:0007669"/>
    <property type="project" value="TreeGrafter"/>
</dbReference>
<dbReference type="GO" id="GO:0005874">
    <property type="term" value="C:microtubule"/>
    <property type="evidence" value="ECO:0007669"/>
    <property type="project" value="UniProtKB-KW"/>
</dbReference>
<dbReference type="InterPro" id="IPR002151">
    <property type="entry name" value="Kinesin_light"/>
</dbReference>
<keyword evidence="9" id="KW-0206">Cytoskeleton</keyword>
<gene>
    <name evidence="11" type="ORF">ETSY1_42490</name>
</gene>
<keyword evidence="6" id="KW-0802">TPR repeat</keyword>
<protein>
    <submittedName>
        <fullName evidence="11">Uncharacterized protein</fullName>
    </submittedName>
</protein>
<reference evidence="11 12" key="1">
    <citation type="journal article" date="2014" name="Nature">
        <title>An environmental bacterial taxon with a large and distinct metabolic repertoire.</title>
        <authorList>
            <person name="Wilson M.C."/>
            <person name="Mori T."/>
            <person name="Ruckert C."/>
            <person name="Uria A.R."/>
            <person name="Helf M.J."/>
            <person name="Takada K."/>
            <person name="Gernert C."/>
            <person name="Steffens U.A."/>
            <person name="Heycke N."/>
            <person name="Schmitt S."/>
            <person name="Rinke C."/>
            <person name="Helfrich E.J."/>
            <person name="Brachmann A.O."/>
            <person name="Gurgui C."/>
            <person name="Wakimoto T."/>
            <person name="Kracht M."/>
            <person name="Crusemann M."/>
            <person name="Hentschel U."/>
            <person name="Abe I."/>
            <person name="Matsunaga S."/>
            <person name="Kalinowski J."/>
            <person name="Takeyama H."/>
            <person name="Piel J."/>
        </authorList>
    </citation>
    <scope>NUCLEOTIDE SEQUENCE [LARGE SCALE GENOMIC DNA]</scope>
    <source>
        <strain evidence="12">TSY1</strain>
    </source>
</reference>
<proteinExistence type="inferred from homology"/>
<name>W4L3T0_ENTF1</name>
<dbReference type="Pfam" id="PF13424">
    <property type="entry name" value="TPR_12"/>
    <property type="match status" value="1"/>
</dbReference>
<keyword evidence="4" id="KW-0493">Microtubule</keyword>
<dbReference type="PRINTS" id="PR00381">
    <property type="entry name" value="KINESINLIGHT"/>
</dbReference>
<dbReference type="Proteomes" id="UP000019141">
    <property type="component" value="Unassembled WGS sequence"/>
</dbReference>
<sequence length="116" mass="13067">CPDTRALGDDHADVAIRLNSLALVYKDRGCYEEAEPLYRLALHIGETVLEPDHTDVAMWLSNLADPYQDQGRYEEAEPLYQRSIAILEVALGSNHPNTQTARRGYDRLQQQRDAAG</sequence>
<keyword evidence="3" id="KW-0963">Cytoplasm</keyword>
<comment type="similarity">
    <text evidence="2">Belongs to the kinesin light chain family.</text>
</comment>
<evidence type="ECO:0000256" key="9">
    <source>
        <dbReference type="ARBA" id="ARBA00023212"/>
    </source>
</evidence>
<evidence type="ECO:0000256" key="5">
    <source>
        <dbReference type="ARBA" id="ARBA00022737"/>
    </source>
</evidence>
<dbReference type="SUPFAM" id="SSF48452">
    <property type="entry name" value="TPR-like"/>
    <property type="match status" value="1"/>
</dbReference>
<evidence type="ECO:0000256" key="8">
    <source>
        <dbReference type="ARBA" id="ARBA00023175"/>
    </source>
</evidence>
<dbReference type="PANTHER" id="PTHR45783:SF3">
    <property type="entry name" value="KINESIN LIGHT CHAIN"/>
    <property type="match status" value="1"/>
</dbReference>
<evidence type="ECO:0000256" key="2">
    <source>
        <dbReference type="ARBA" id="ARBA00009622"/>
    </source>
</evidence>
<keyword evidence="5" id="KW-0677">Repeat</keyword>
<evidence type="ECO:0000256" key="3">
    <source>
        <dbReference type="ARBA" id="ARBA00022490"/>
    </source>
</evidence>